<dbReference type="Pfam" id="PF02594">
    <property type="entry name" value="DUF167"/>
    <property type="match status" value="1"/>
</dbReference>
<dbReference type="InterPro" id="IPR003746">
    <property type="entry name" value="DUF167"/>
</dbReference>
<protein>
    <recommendedName>
        <fullName evidence="2">UPF0235 protein Desru_3303</fullName>
    </recommendedName>
</protein>
<accession>F6DK91</accession>
<dbReference type="PANTHER" id="PTHR13420:SF7">
    <property type="entry name" value="UPF0235 PROTEIN C15ORF40"/>
    <property type="match status" value="1"/>
</dbReference>
<dbReference type="EMBL" id="CP002780">
    <property type="protein sequence ID" value="AEG61508.1"/>
    <property type="molecule type" value="Genomic_DNA"/>
</dbReference>
<dbReference type="STRING" id="696281.Desru_3303"/>
<dbReference type="HAMAP" id="MF_00634">
    <property type="entry name" value="UPF0235"/>
    <property type="match status" value="1"/>
</dbReference>
<proteinExistence type="inferred from homology"/>
<dbReference type="PANTHER" id="PTHR13420">
    <property type="entry name" value="UPF0235 PROTEIN C15ORF40"/>
    <property type="match status" value="1"/>
</dbReference>
<keyword evidence="4" id="KW-1185">Reference proteome</keyword>
<name>F6DK91_DESRL</name>
<organism evidence="3 4">
    <name type="scientific">Desulforamulus ruminis (strain ATCC 23193 / DSM 2154 / NCIMB 8452 / DL)</name>
    <name type="common">Desulfotomaculum ruminis</name>
    <dbReference type="NCBI Taxonomy" id="696281"/>
    <lineage>
        <taxon>Bacteria</taxon>
        <taxon>Bacillati</taxon>
        <taxon>Bacillota</taxon>
        <taxon>Clostridia</taxon>
        <taxon>Eubacteriales</taxon>
        <taxon>Peptococcaceae</taxon>
        <taxon>Desulforamulus</taxon>
    </lineage>
</organism>
<dbReference type="KEGG" id="dru:Desru_3303"/>
<dbReference type="eggNOG" id="COG1872">
    <property type="taxonomic scope" value="Bacteria"/>
</dbReference>
<dbReference type="NCBIfam" id="TIGR00251">
    <property type="entry name" value="DUF167 family protein"/>
    <property type="match status" value="1"/>
</dbReference>
<dbReference type="SMART" id="SM01152">
    <property type="entry name" value="DUF167"/>
    <property type="match status" value="1"/>
</dbReference>
<dbReference type="InterPro" id="IPR036591">
    <property type="entry name" value="YggU-like_sf"/>
</dbReference>
<dbReference type="OrthoDB" id="9800587at2"/>
<dbReference type="AlphaFoldDB" id="F6DK91"/>
<comment type="similarity">
    <text evidence="1 2">Belongs to the UPF0235 family.</text>
</comment>
<dbReference type="RefSeq" id="WP_013843254.1">
    <property type="nucleotide sequence ID" value="NC_015589.1"/>
</dbReference>
<reference evidence="3 4" key="2">
    <citation type="journal article" date="2012" name="Stand. Genomic Sci.">
        <title>Complete genome sequence of the sulfate-reducing firmicute Desulfotomaculum ruminis type strain (DL(T)).</title>
        <authorList>
            <person name="Spring S."/>
            <person name="Visser M."/>
            <person name="Lu M."/>
            <person name="Copeland A."/>
            <person name="Lapidus A."/>
            <person name="Lucas S."/>
            <person name="Cheng J.F."/>
            <person name="Han C."/>
            <person name="Tapia R."/>
            <person name="Goodwin L.A."/>
            <person name="Pitluck S."/>
            <person name="Ivanova N."/>
            <person name="Land M."/>
            <person name="Hauser L."/>
            <person name="Larimer F."/>
            <person name="Rohde M."/>
            <person name="Goker M."/>
            <person name="Detter J.C."/>
            <person name="Kyrpides N.C."/>
            <person name="Woyke T."/>
            <person name="Schaap P.J."/>
            <person name="Plugge C.M."/>
            <person name="Muyzer G."/>
            <person name="Kuever J."/>
            <person name="Pereira I.A."/>
            <person name="Parshina S.N."/>
            <person name="Bernier-Latmani R."/>
            <person name="Stams A.J."/>
            <person name="Klenk H.P."/>
        </authorList>
    </citation>
    <scope>NUCLEOTIDE SEQUENCE [LARGE SCALE GENOMIC DNA]</scope>
    <source>
        <strain evidence="4">ATCC 23193 / DSM 2154 / NCIB 8452 / DL</strain>
    </source>
</reference>
<sequence length="95" mass="10098">MVEIKQDGNGVVFRVKVQPRASKNGLAGDLAGVLKIRLTAPPVDGAANEACCKFLAEIFATAKSNVEILSGHTGRNKLIRVADVTVQQARALLEK</sequence>
<dbReference type="HOGENOM" id="CLU_130694_6_0_9"/>
<dbReference type="Gene3D" id="3.30.1200.10">
    <property type="entry name" value="YggU-like"/>
    <property type="match status" value="1"/>
</dbReference>
<evidence type="ECO:0000256" key="1">
    <source>
        <dbReference type="ARBA" id="ARBA00010364"/>
    </source>
</evidence>
<dbReference type="GO" id="GO:0005737">
    <property type="term" value="C:cytoplasm"/>
    <property type="evidence" value="ECO:0007669"/>
    <property type="project" value="TreeGrafter"/>
</dbReference>
<dbReference type="SUPFAM" id="SSF69786">
    <property type="entry name" value="YggU-like"/>
    <property type="match status" value="1"/>
</dbReference>
<gene>
    <name evidence="3" type="ordered locus">Desru_3303</name>
</gene>
<evidence type="ECO:0000256" key="2">
    <source>
        <dbReference type="HAMAP-Rule" id="MF_00634"/>
    </source>
</evidence>
<dbReference type="Proteomes" id="UP000009234">
    <property type="component" value="Chromosome"/>
</dbReference>
<evidence type="ECO:0000313" key="4">
    <source>
        <dbReference type="Proteomes" id="UP000009234"/>
    </source>
</evidence>
<evidence type="ECO:0000313" key="3">
    <source>
        <dbReference type="EMBL" id="AEG61508.1"/>
    </source>
</evidence>
<reference evidence="4" key="1">
    <citation type="submission" date="2011-05" db="EMBL/GenBank/DDBJ databases">
        <title>Complete sequence of Desulfotomaculum ruminis DSM 2154.</title>
        <authorList>
            <person name="Lucas S."/>
            <person name="Copeland A."/>
            <person name="Lapidus A."/>
            <person name="Cheng J.-F."/>
            <person name="Goodwin L."/>
            <person name="Pitluck S."/>
            <person name="Lu M."/>
            <person name="Detter J.C."/>
            <person name="Han C."/>
            <person name="Tapia R."/>
            <person name="Land M."/>
            <person name="Hauser L."/>
            <person name="Kyrpides N."/>
            <person name="Ivanova N."/>
            <person name="Mikhailova N."/>
            <person name="Pagani I."/>
            <person name="Stams A.J.M."/>
            <person name="Plugge C.M."/>
            <person name="Muyzer G."/>
            <person name="Kuever J."/>
            <person name="Parshina S.N."/>
            <person name="Ivanova A.E."/>
            <person name="Nazina T.N."/>
            <person name="Brambilla E."/>
            <person name="Spring S."/>
            <person name="Klenk H.-P."/>
            <person name="Woyke T."/>
        </authorList>
    </citation>
    <scope>NUCLEOTIDE SEQUENCE [LARGE SCALE GENOMIC DNA]</scope>
    <source>
        <strain evidence="4">ATCC 23193 / DSM 2154 / NCIB 8452 / DL</strain>
    </source>
</reference>